<comment type="subcellular location">
    <subcellularLocation>
        <location evidence="1">Cell membrane</location>
        <topology evidence="1">Multi-pass membrane protein</topology>
    </subcellularLocation>
</comment>
<reference evidence="9 10" key="1">
    <citation type="submission" date="2021-03" db="EMBL/GenBank/DDBJ databases">
        <title>Sequencing the genomes of 1000 actinobacteria strains.</title>
        <authorList>
            <person name="Klenk H.-P."/>
        </authorList>
    </citation>
    <scope>NUCLEOTIDE SEQUENCE [LARGE SCALE GENOMIC DNA]</scope>
    <source>
        <strain evidence="9 10">DSM 14566</strain>
    </source>
</reference>
<evidence type="ECO:0000259" key="8">
    <source>
        <dbReference type="SMART" id="SM00014"/>
    </source>
</evidence>
<dbReference type="PANTHER" id="PTHR14969">
    <property type="entry name" value="SPHINGOSINE-1-PHOSPHATE PHOSPHOHYDROLASE"/>
    <property type="match status" value="1"/>
</dbReference>
<feature type="transmembrane region" description="Helical" evidence="7">
    <location>
        <begin position="131"/>
        <end position="151"/>
    </location>
</feature>
<dbReference type="SMART" id="SM00014">
    <property type="entry name" value="acidPPc"/>
    <property type="match status" value="1"/>
</dbReference>
<gene>
    <name evidence="9" type="ORF">JOF43_000526</name>
</gene>
<dbReference type="SUPFAM" id="SSF48317">
    <property type="entry name" value="Acid phosphatase/Vanadium-dependent haloperoxidase"/>
    <property type="match status" value="1"/>
</dbReference>
<feature type="transmembrane region" description="Helical" evidence="7">
    <location>
        <begin position="163"/>
        <end position="182"/>
    </location>
</feature>
<dbReference type="InterPro" id="IPR000326">
    <property type="entry name" value="PAP2/HPO"/>
</dbReference>
<comment type="caution">
    <text evidence="9">The sequence shown here is derived from an EMBL/GenBank/DDBJ whole genome shotgun (WGS) entry which is preliminary data.</text>
</comment>
<proteinExistence type="predicted"/>
<dbReference type="EMBL" id="JAGIOD010000001">
    <property type="protein sequence ID" value="MBP2380569.1"/>
    <property type="molecule type" value="Genomic_DNA"/>
</dbReference>
<feature type="transmembrane region" description="Helical" evidence="7">
    <location>
        <begin position="188"/>
        <end position="206"/>
    </location>
</feature>
<evidence type="ECO:0000313" key="10">
    <source>
        <dbReference type="Proteomes" id="UP001519290"/>
    </source>
</evidence>
<dbReference type="EC" id="3.6.1.27" evidence="9"/>
<dbReference type="PANTHER" id="PTHR14969:SF62">
    <property type="entry name" value="DECAPRENYLPHOSPHORYL-5-PHOSPHORIBOSE PHOSPHATASE RV3807C-RELATED"/>
    <property type="match status" value="1"/>
</dbReference>
<keyword evidence="2" id="KW-1003">Cell membrane</keyword>
<evidence type="ECO:0000256" key="7">
    <source>
        <dbReference type="SAM" id="Phobius"/>
    </source>
</evidence>
<sequence length="214" mass="21876">MPVRRRVAGPGLALAVAVLVTVLLGVAIPVVPVVGEVDRRLVDAANGGLGGMAAALATGIDAVFGPLPAAALTALIALVTALLRRSALQGVRAGALVMIPWGLAEALKLVVRRPRPEAESLRQQLVPPPESFSYPSGHTAVAAAFCLAILLSLPAGPGRRFGAVLTVLIVAITAWSRVALGLHHPSDVLASALLVPVTGVLLARMIDAWPAEAH</sequence>
<dbReference type="Gene3D" id="1.20.144.10">
    <property type="entry name" value="Phosphatidic acid phosphatase type 2/haloperoxidase"/>
    <property type="match status" value="1"/>
</dbReference>
<feature type="transmembrane region" description="Helical" evidence="7">
    <location>
        <begin position="54"/>
        <end position="83"/>
    </location>
</feature>
<protein>
    <submittedName>
        <fullName evidence="9">Undecaprenyl-diphosphatase</fullName>
        <ecNumber evidence="9">3.6.1.27</ecNumber>
    </submittedName>
</protein>
<evidence type="ECO:0000256" key="6">
    <source>
        <dbReference type="ARBA" id="ARBA00023136"/>
    </source>
</evidence>
<dbReference type="InterPro" id="IPR036938">
    <property type="entry name" value="PAP2/HPO_sf"/>
</dbReference>
<evidence type="ECO:0000256" key="2">
    <source>
        <dbReference type="ARBA" id="ARBA00022475"/>
    </source>
</evidence>
<dbReference type="Proteomes" id="UP001519290">
    <property type="component" value="Unassembled WGS sequence"/>
</dbReference>
<keyword evidence="10" id="KW-1185">Reference proteome</keyword>
<organism evidence="9 10">
    <name type="scientific">Brachybacterium sacelli</name>
    <dbReference type="NCBI Taxonomy" id="173364"/>
    <lineage>
        <taxon>Bacteria</taxon>
        <taxon>Bacillati</taxon>
        <taxon>Actinomycetota</taxon>
        <taxon>Actinomycetes</taxon>
        <taxon>Micrococcales</taxon>
        <taxon>Dermabacteraceae</taxon>
        <taxon>Brachybacterium</taxon>
    </lineage>
</organism>
<keyword evidence="3 7" id="KW-0812">Transmembrane</keyword>
<name>A0ABS4WWI9_9MICO</name>
<feature type="transmembrane region" description="Helical" evidence="7">
    <location>
        <begin position="90"/>
        <end position="111"/>
    </location>
</feature>
<dbReference type="GO" id="GO:0050380">
    <property type="term" value="F:undecaprenyl-diphosphatase activity"/>
    <property type="evidence" value="ECO:0007669"/>
    <property type="project" value="UniProtKB-EC"/>
</dbReference>
<evidence type="ECO:0000256" key="3">
    <source>
        <dbReference type="ARBA" id="ARBA00022692"/>
    </source>
</evidence>
<evidence type="ECO:0000256" key="5">
    <source>
        <dbReference type="ARBA" id="ARBA00022989"/>
    </source>
</evidence>
<keyword evidence="5 7" id="KW-1133">Transmembrane helix</keyword>
<evidence type="ECO:0000256" key="1">
    <source>
        <dbReference type="ARBA" id="ARBA00004651"/>
    </source>
</evidence>
<feature type="transmembrane region" description="Helical" evidence="7">
    <location>
        <begin position="12"/>
        <end position="34"/>
    </location>
</feature>
<dbReference type="CDD" id="cd01610">
    <property type="entry name" value="PAP2_like"/>
    <property type="match status" value="1"/>
</dbReference>
<dbReference type="RefSeq" id="WP_209898689.1">
    <property type="nucleotide sequence ID" value="NZ_BAAAJW010000020.1"/>
</dbReference>
<evidence type="ECO:0000313" key="9">
    <source>
        <dbReference type="EMBL" id="MBP2380569.1"/>
    </source>
</evidence>
<keyword evidence="4 9" id="KW-0378">Hydrolase</keyword>
<accession>A0ABS4WWI9</accession>
<keyword evidence="6 7" id="KW-0472">Membrane</keyword>
<feature type="domain" description="Phosphatidic acid phosphatase type 2/haloperoxidase" evidence="8">
    <location>
        <begin position="88"/>
        <end position="203"/>
    </location>
</feature>
<dbReference type="Pfam" id="PF01569">
    <property type="entry name" value="PAP2"/>
    <property type="match status" value="1"/>
</dbReference>
<evidence type="ECO:0000256" key="4">
    <source>
        <dbReference type="ARBA" id="ARBA00022801"/>
    </source>
</evidence>